<dbReference type="KEGG" id="vg:23680888"/>
<name>A0A0A7HE63_9CAUD</name>
<reference evidence="1 2" key="1">
    <citation type="submission" date="2014-10" db="EMBL/GenBank/DDBJ databases">
        <title>Genome of vB_ArtM-ArV1 - first myovirus infecting Arthrobacter sp.</title>
        <authorList>
            <person name="Simoliunas E."/>
            <person name="Kaliniene L."/>
            <person name="Stasilo M."/>
            <person name="Meskys R."/>
        </authorList>
    </citation>
    <scope>NUCLEOTIDE SEQUENCE [LARGE SCALE GENOMIC DNA]</scope>
</reference>
<accession>A0A0A7HE63</accession>
<evidence type="ECO:0000313" key="2">
    <source>
        <dbReference type="Proteomes" id="UP000031071"/>
    </source>
</evidence>
<protein>
    <submittedName>
        <fullName evidence="1">Uncharacterized protein</fullName>
    </submittedName>
</protein>
<dbReference type="EMBL" id="KM879463">
    <property type="protein sequence ID" value="AIZ01735.1"/>
    <property type="molecule type" value="Genomic_DNA"/>
</dbReference>
<sequence length="148" mass="16025">MRITHKDTKEFKDVELASGLHSMTVETANGARITIVETPEGLSLHEGSHRSLRVSPIASNVIAVAIRDPFIETAAPMTQVANEDALALIPGGSKLYSIRTKTLWDWWGVTSPLVASNDIGEDGNSHMHAANFWKAEAPLLLAAKPDND</sequence>
<proteinExistence type="predicted"/>
<organism evidence="1 2">
    <name type="scientific">Arthrobacter phage vB_ArtM-ArV1</name>
    <dbReference type="NCBI Taxonomy" id="1566993"/>
    <lineage>
        <taxon>Viruses</taxon>
        <taxon>Duplodnaviria</taxon>
        <taxon>Heunggongvirae</taxon>
        <taxon>Uroviricota</taxon>
        <taxon>Caudoviricetes</taxon>
        <taxon>Klausavirus</taxon>
        <taxon>Klausavirus ArV1</taxon>
    </lineage>
</organism>
<evidence type="ECO:0000313" key="1">
    <source>
        <dbReference type="EMBL" id="AIZ01735.1"/>
    </source>
</evidence>
<dbReference type="Proteomes" id="UP000031071">
    <property type="component" value="Segment"/>
</dbReference>
<dbReference type="RefSeq" id="YP_009126081.1">
    <property type="nucleotide sequence ID" value="NC_026606.1"/>
</dbReference>
<dbReference type="GeneID" id="23680888"/>
<dbReference type="OrthoDB" id="21886at10239"/>
<gene>
    <name evidence="1" type="ORF">ArV1_047</name>
</gene>
<keyword evidence="2" id="KW-1185">Reference proteome</keyword>